<evidence type="ECO:0000256" key="7">
    <source>
        <dbReference type="ARBA" id="ARBA00022691"/>
    </source>
</evidence>
<dbReference type="GO" id="GO:0051989">
    <property type="term" value="F:coproporphyrinogen dehydrogenase activity"/>
    <property type="evidence" value="ECO:0007669"/>
    <property type="project" value="UniProtKB-EC"/>
</dbReference>
<evidence type="ECO:0000313" key="18">
    <source>
        <dbReference type="Proteomes" id="UP001234343"/>
    </source>
</evidence>
<dbReference type="EMBL" id="JAUCBP010000007">
    <property type="protein sequence ID" value="MDM7860497.1"/>
    <property type="molecule type" value="Genomic_DNA"/>
</dbReference>
<proteinExistence type="inferred from homology"/>
<sequence>MLNKYNTSGPRYTSYPTALEFHEELPDAPLHHAALTSAGEGLSLYVHIPFCHSLCYYCGCNKVVTRHPEKADRYLEYLEKEIALNQHSFRHHVVKQLHLGGGTPSFLSERQMTLLIELLREAYTIADDCEISIEVDPRRIDIHYLSNLRDIGFTRLSIGVQDINEDVQQAINRVQSTEHVEALVAHAKTIGFTSVNLDLIYGLPHQTTDSFNATIDAVITMDPERISLFSYAHLPARFAAQRKIKDAWLPSPKQKFSLMRTAIERLCDSGYTMIGMDHFAKPEDDLAIAQQQGKLHRNFQGYTTHKDLDMLGLGVSSISFIGDWYLQNVKTLNEYYSRIDQHITTVQKGVGINNDDAIRRAAIMALMCNLHIDKRQLERDYEIAFDEYFADELIALQPFIDDQLVTVDQDNIYVVPHARLLVRTIAMLFDAYMGLSKNHQRFSRVI</sequence>
<keyword evidence="8 15" id="KW-0479">Metal-binding</keyword>
<dbReference type="NCBIfam" id="TIGR00538">
    <property type="entry name" value="hemN"/>
    <property type="match status" value="1"/>
</dbReference>
<evidence type="ECO:0000256" key="4">
    <source>
        <dbReference type="ARBA" id="ARBA00011245"/>
    </source>
</evidence>
<dbReference type="SUPFAM" id="SSF102114">
    <property type="entry name" value="Radical SAM enzymes"/>
    <property type="match status" value="1"/>
</dbReference>
<dbReference type="InterPro" id="IPR007197">
    <property type="entry name" value="rSAM"/>
</dbReference>
<dbReference type="InterPro" id="IPR006638">
    <property type="entry name" value="Elp3/MiaA/NifB-like_rSAM"/>
</dbReference>
<dbReference type="InterPro" id="IPR034505">
    <property type="entry name" value="Coproporphyrinogen-III_oxidase"/>
</dbReference>
<evidence type="ECO:0000256" key="9">
    <source>
        <dbReference type="ARBA" id="ARBA00023002"/>
    </source>
</evidence>
<evidence type="ECO:0000313" key="17">
    <source>
        <dbReference type="EMBL" id="MDM7860497.1"/>
    </source>
</evidence>
<dbReference type="Proteomes" id="UP001234343">
    <property type="component" value="Unassembled WGS sequence"/>
</dbReference>
<dbReference type="InterPro" id="IPR023404">
    <property type="entry name" value="rSAM_horseshoe"/>
</dbReference>
<keyword evidence="6 15" id="KW-0963">Cytoplasm</keyword>
<dbReference type="EC" id="1.3.98.3" evidence="15"/>
<dbReference type="InterPro" id="IPR010723">
    <property type="entry name" value="HemN_C"/>
</dbReference>
<keyword evidence="12 15" id="KW-0627">Porphyrin biosynthesis</keyword>
<dbReference type="InterPro" id="IPR004558">
    <property type="entry name" value="Coprogen_oxidase_HemN"/>
</dbReference>
<comment type="function">
    <text evidence="13">Involved in the heme biosynthesis. Catalyzes the anaerobic oxidative decarboxylation of propionate groups of rings A and B of coproporphyrinogen III to yield the vinyl groups in protoporphyrinogen IX.</text>
</comment>
<dbReference type="Gene3D" id="3.80.30.20">
    <property type="entry name" value="tm_1862 like domain"/>
    <property type="match status" value="1"/>
</dbReference>
<evidence type="ECO:0000256" key="5">
    <source>
        <dbReference type="ARBA" id="ARBA00022485"/>
    </source>
</evidence>
<keyword evidence="9 15" id="KW-0560">Oxidoreductase</keyword>
<comment type="similarity">
    <text evidence="3 15">Belongs to the anaerobic coproporphyrinogen-III oxidase family.</text>
</comment>
<evidence type="ECO:0000256" key="15">
    <source>
        <dbReference type="PIRNR" id="PIRNR000167"/>
    </source>
</evidence>
<dbReference type="SFLD" id="SFLDG01065">
    <property type="entry name" value="anaerobic_coproporphyrinogen-I"/>
    <property type="match status" value="1"/>
</dbReference>
<evidence type="ECO:0000256" key="11">
    <source>
        <dbReference type="ARBA" id="ARBA00023014"/>
    </source>
</evidence>
<organism evidence="17 18">
    <name type="scientific">Alteromonas arenosi</name>
    <dbReference type="NCBI Taxonomy" id="3055817"/>
    <lineage>
        <taxon>Bacteria</taxon>
        <taxon>Pseudomonadati</taxon>
        <taxon>Pseudomonadota</taxon>
        <taxon>Gammaproteobacteria</taxon>
        <taxon>Alteromonadales</taxon>
        <taxon>Alteromonadaceae</taxon>
        <taxon>Alteromonas/Salinimonas group</taxon>
        <taxon>Alteromonas</taxon>
    </lineage>
</organism>
<dbReference type="InterPro" id="IPR058240">
    <property type="entry name" value="rSAM_sf"/>
</dbReference>
<dbReference type="SFLD" id="SFLDG01082">
    <property type="entry name" value="B12-binding_domain_containing"/>
    <property type="match status" value="1"/>
</dbReference>
<keyword evidence="5 15" id="KW-0004">4Fe-4S</keyword>
<dbReference type="SFLD" id="SFLDS00029">
    <property type="entry name" value="Radical_SAM"/>
    <property type="match status" value="1"/>
</dbReference>
<dbReference type="PANTHER" id="PTHR13932:SF6">
    <property type="entry name" value="OXYGEN-INDEPENDENT COPROPORPHYRINOGEN III OXIDASE"/>
    <property type="match status" value="1"/>
</dbReference>
<dbReference type="CDD" id="cd01335">
    <property type="entry name" value="Radical_SAM"/>
    <property type="match status" value="1"/>
</dbReference>
<evidence type="ECO:0000256" key="10">
    <source>
        <dbReference type="ARBA" id="ARBA00023004"/>
    </source>
</evidence>
<evidence type="ECO:0000256" key="3">
    <source>
        <dbReference type="ARBA" id="ARBA00005493"/>
    </source>
</evidence>
<dbReference type="Pfam" id="PF06969">
    <property type="entry name" value="HemN_C"/>
    <property type="match status" value="1"/>
</dbReference>
<evidence type="ECO:0000256" key="2">
    <source>
        <dbReference type="ARBA" id="ARBA00004785"/>
    </source>
</evidence>
<name>A0ABT7SWC6_9ALTE</name>
<evidence type="ECO:0000256" key="13">
    <source>
        <dbReference type="ARBA" id="ARBA00024295"/>
    </source>
</evidence>
<keyword evidence="10 15" id="KW-0408">Iron</keyword>
<dbReference type="SMART" id="SM00729">
    <property type="entry name" value="Elp3"/>
    <property type="match status" value="1"/>
</dbReference>
<feature type="domain" description="Radical SAM core" evidence="16">
    <location>
        <begin position="36"/>
        <end position="268"/>
    </location>
</feature>
<evidence type="ECO:0000256" key="8">
    <source>
        <dbReference type="ARBA" id="ARBA00022723"/>
    </source>
</evidence>
<comment type="subunit">
    <text evidence="4">Monomer.</text>
</comment>
<dbReference type="Pfam" id="PF04055">
    <property type="entry name" value="Radical_SAM"/>
    <property type="match status" value="1"/>
</dbReference>
<comment type="caution">
    <text evidence="17">The sequence shown here is derived from an EMBL/GenBank/DDBJ whole genome shotgun (WGS) entry which is preliminary data.</text>
</comment>
<comment type="catalytic activity">
    <reaction evidence="14 15">
        <text>coproporphyrinogen III + 2 S-adenosyl-L-methionine = protoporphyrinogen IX + 2 5'-deoxyadenosine + 2 L-methionine + 2 CO2</text>
        <dbReference type="Rhea" id="RHEA:15425"/>
        <dbReference type="ChEBI" id="CHEBI:16526"/>
        <dbReference type="ChEBI" id="CHEBI:17319"/>
        <dbReference type="ChEBI" id="CHEBI:57307"/>
        <dbReference type="ChEBI" id="CHEBI:57309"/>
        <dbReference type="ChEBI" id="CHEBI:57844"/>
        <dbReference type="ChEBI" id="CHEBI:59789"/>
        <dbReference type="EC" id="1.3.98.3"/>
    </reaction>
</comment>
<gene>
    <name evidence="17" type="primary">hemN</name>
    <name evidence="17" type="ORF">QTP81_07800</name>
</gene>
<reference evidence="17 18" key="1">
    <citation type="submission" date="2023-06" db="EMBL/GenBank/DDBJ databases">
        <title>Alteromonas sp. ASW11-36 isolated from intertidal sand.</title>
        <authorList>
            <person name="Li Y."/>
        </authorList>
    </citation>
    <scope>NUCLEOTIDE SEQUENCE [LARGE SCALE GENOMIC DNA]</scope>
    <source>
        <strain evidence="17 18">ASW11-36</strain>
    </source>
</reference>
<comment type="subcellular location">
    <subcellularLocation>
        <location evidence="1 15">Cytoplasm</location>
    </subcellularLocation>
</comment>
<keyword evidence="18" id="KW-1185">Reference proteome</keyword>
<dbReference type="SFLD" id="SFLDF00277">
    <property type="entry name" value="oxygen-independent_coproporphy"/>
    <property type="match status" value="1"/>
</dbReference>
<evidence type="ECO:0000256" key="14">
    <source>
        <dbReference type="ARBA" id="ARBA00048321"/>
    </source>
</evidence>
<keyword evidence="11 15" id="KW-0411">Iron-sulfur</keyword>
<evidence type="ECO:0000259" key="16">
    <source>
        <dbReference type="PROSITE" id="PS51918"/>
    </source>
</evidence>
<keyword evidence="7 15" id="KW-0949">S-adenosyl-L-methionine</keyword>
<dbReference type="Gene3D" id="1.10.10.920">
    <property type="match status" value="1"/>
</dbReference>
<comment type="cofactor">
    <cofactor evidence="15">
        <name>[4Fe-4S] cluster</name>
        <dbReference type="ChEBI" id="CHEBI:49883"/>
    </cofactor>
    <text evidence="15">Binds 1 [4Fe-4S] cluster. The cluster is coordinated with 3 cysteines and an exchangeable S-adenosyl-L-methionine.</text>
</comment>
<dbReference type="PROSITE" id="PS51918">
    <property type="entry name" value="RADICAL_SAM"/>
    <property type="match status" value="1"/>
</dbReference>
<dbReference type="PIRSF" id="PIRSF000167">
    <property type="entry name" value="HemN"/>
    <property type="match status" value="1"/>
</dbReference>
<accession>A0ABT7SWC6</accession>
<evidence type="ECO:0000256" key="12">
    <source>
        <dbReference type="ARBA" id="ARBA00023244"/>
    </source>
</evidence>
<evidence type="ECO:0000256" key="6">
    <source>
        <dbReference type="ARBA" id="ARBA00022490"/>
    </source>
</evidence>
<dbReference type="PANTHER" id="PTHR13932">
    <property type="entry name" value="COPROPORPHYRINIGEN III OXIDASE"/>
    <property type="match status" value="1"/>
</dbReference>
<evidence type="ECO:0000256" key="1">
    <source>
        <dbReference type="ARBA" id="ARBA00004496"/>
    </source>
</evidence>
<protein>
    <recommendedName>
        <fullName evidence="15">Coproporphyrinogen-III oxidase</fullName>
        <ecNumber evidence="15">1.3.98.3</ecNumber>
    </recommendedName>
</protein>
<comment type="pathway">
    <text evidence="2 15">Porphyrin-containing compound metabolism; protoporphyrin-IX biosynthesis; protoporphyrinogen-IX from coproporphyrinogen-III (AdoMet route): step 1/1.</text>
</comment>
<dbReference type="RefSeq" id="WP_289365612.1">
    <property type="nucleotide sequence ID" value="NZ_JAUCBP010000007.1"/>
</dbReference>